<evidence type="ECO:0000313" key="3">
    <source>
        <dbReference type="EMBL" id="PPU63869.1"/>
    </source>
</evidence>
<name>A0A2S7CQU7_9XANT</name>
<dbReference type="Proteomes" id="UP000238191">
    <property type="component" value="Unassembled WGS sequence"/>
</dbReference>
<dbReference type="AlphaFoldDB" id="A0A2S7CQU7"/>
<dbReference type="Gene3D" id="1.25.40.20">
    <property type="entry name" value="Ankyrin repeat-containing domain"/>
    <property type="match status" value="1"/>
</dbReference>
<feature type="repeat" description="ANK" evidence="2">
    <location>
        <begin position="81"/>
        <end position="113"/>
    </location>
</feature>
<dbReference type="InterPro" id="IPR036770">
    <property type="entry name" value="Ankyrin_rpt-contain_sf"/>
</dbReference>
<evidence type="ECO:0000313" key="4">
    <source>
        <dbReference type="Proteomes" id="UP000238191"/>
    </source>
</evidence>
<dbReference type="SMART" id="SM00248">
    <property type="entry name" value="ANK"/>
    <property type="match status" value="2"/>
</dbReference>
<reference evidence="4" key="1">
    <citation type="submission" date="2016-08" db="EMBL/GenBank/DDBJ databases">
        <authorList>
            <person name="Merda D."/>
            <person name="Briand M."/>
            <person name="Taghouti G."/>
            <person name="Carrere S."/>
            <person name="Gouzy J."/>
            <person name="Portier P."/>
            <person name="Jacques M.-A."/>
            <person name="Fischer-Le Saux M."/>
        </authorList>
    </citation>
    <scope>NUCLEOTIDE SEQUENCE [LARGE SCALE GENOMIC DNA]</scope>
    <source>
        <strain evidence="4">CFBP4643</strain>
    </source>
</reference>
<keyword evidence="4" id="KW-1185">Reference proteome</keyword>
<accession>A0A2S7CQU7</accession>
<evidence type="ECO:0000256" key="1">
    <source>
        <dbReference type="ARBA" id="ARBA00022737"/>
    </source>
</evidence>
<dbReference type="RefSeq" id="WP_084726085.1">
    <property type="nucleotide sequence ID" value="NZ_MDEI01000041.1"/>
</dbReference>
<organism evidence="3 4">
    <name type="scientific">Xanthomonas pisi</name>
    <dbReference type="NCBI Taxonomy" id="56457"/>
    <lineage>
        <taxon>Bacteria</taxon>
        <taxon>Pseudomonadati</taxon>
        <taxon>Pseudomonadota</taxon>
        <taxon>Gammaproteobacteria</taxon>
        <taxon>Lysobacterales</taxon>
        <taxon>Lysobacteraceae</taxon>
        <taxon>Xanthomonas</taxon>
    </lineage>
</organism>
<dbReference type="SUPFAM" id="SSF48403">
    <property type="entry name" value="Ankyrin repeat"/>
    <property type="match status" value="1"/>
</dbReference>
<proteinExistence type="predicted"/>
<gene>
    <name evidence="3" type="ORF">XpiCFBP4643_22900</name>
</gene>
<dbReference type="PROSITE" id="PS50088">
    <property type="entry name" value="ANK_REPEAT"/>
    <property type="match status" value="1"/>
</dbReference>
<comment type="caution">
    <text evidence="3">The sequence shown here is derived from an EMBL/GenBank/DDBJ whole genome shotgun (WGS) entry which is preliminary data.</text>
</comment>
<keyword evidence="2" id="KW-0040">ANK repeat</keyword>
<dbReference type="PANTHER" id="PTHR24161">
    <property type="entry name" value="ANK_REP_REGION DOMAIN-CONTAINING PROTEIN-RELATED"/>
    <property type="match status" value="1"/>
</dbReference>
<dbReference type="OrthoDB" id="5636137at2"/>
<dbReference type="Pfam" id="PF12796">
    <property type="entry name" value="Ank_2"/>
    <property type="match status" value="1"/>
</dbReference>
<dbReference type="PROSITE" id="PS50297">
    <property type="entry name" value="ANK_REP_REGION"/>
    <property type="match status" value="1"/>
</dbReference>
<dbReference type="PANTHER" id="PTHR24161:SF85">
    <property type="entry name" value="PALMITOYLTRANSFERASE HIP14"/>
    <property type="match status" value="1"/>
</dbReference>
<sequence length="150" mass="16260">MTDPNLQLTPEEKASLEQDARIMGLLKEVNSAQQSSFSSIFADSIPMSALQYWSVIRKPDAIAHLKQAIAAANDVNEHRGDGYTALHGAAENGCIDNVKLLLACGADITIKTATGKTALDLATQQGHDTIVHLLEQAAPSKPDKPWWKVW</sequence>
<evidence type="ECO:0000256" key="2">
    <source>
        <dbReference type="PROSITE-ProRule" id="PRU00023"/>
    </source>
</evidence>
<dbReference type="EMBL" id="MDEI01000041">
    <property type="protein sequence ID" value="PPU63869.1"/>
    <property type="molecule type" value="Genomic_DNA"/>
</dbReference>
<protein>
    <submittedName>
        <fullName evidence="3">Ankyrin repeat domain-containing protein</fullName>
    </submittedName>
</protein>
<keyword evidence="1" id="KW-0677">Repeat</keyword>
<dbReference type="InterPro" id="IPR002110">
    <property type="entry name" value="Ankyrin_rpt"/>
</dbReference>